<dbReference type="SUPFAM" id="SSF50129">
    <property type="entry name" value="GroES-like"/>
    <property type="match status" value="1"/>
</dbReference>
<keyword evidence="2" id="KW-0560">Oxidoreductase</keyword>
<accession>A0A365PCC4</accession>
<evidence type="ECO:0000259" key="3">
    <source>
        <dbReference type="SMART" id="SM00829"/>
    </source>
</evidence>
<evidence type="ECO:0000313" key="5">
    <source>
        <dbReference type="EMBL" id="RBA38834.1"/>
    </source>
</evidence>
<dbReference type="InterPro" id="IPR013149">
    <property type="entry name" value="ADH-like_C"/>
</dbReference>
<dbReference type="InterPro" id="IPR013154">
    <property type="entry name" value="ADH-like_N"/>
</dbReference>
<dbReference type="Pfam" id="PF08240">
    <property type="entry name" value="ADH_N"/>
    <property type="match status" value="1"/>
</dbReference>
<gene>
    <name evidence="5" type="ORF">DQ226_04260</name>
    <name evidence="4" type="ORF">QYF62_04385</name>
</gene>
<dbReference type="Pfam" id="PF00107">
    <property type="entry name" value="ADH_zinc_N"/>
    <property type="match status" value="1"/>
</dbReference>
<dbReference type="CDD" id="cd05276">
    <property type="entry name" value="p53_inducible_oxidoreductase"/>
    <property type="match status" value="1"/>
</dbReference>
<organism evidence="5 6">
    <name type="scientific">Dietzia maris</name>
    <dbReference type="NCBI Taxonomy" id="37915"/>
    <lineage>
        <taxon>Bacteria</taxon>
        <taxon>Bacillati</taxon>
        <taxon>Actinomycetota</taxon>
        <taxon>Actinomycetes</taxon>
        <taxon>Mycobacteriales</taxon>
        <taxon>Dietziaceae</taxon>
        <taxon>Dietzia</taxon>
    </lineage>
</organism>
<evidence type="ECO:0000313" key="4">
    <source>
        <dbReference type="EMBL" id="MDN4505299.1"/>
    </source>
</evidence>
<dbReference type="InterPro" id="IPR020843">
    <property type="entry name" value="ER"/>
</dbReference>
<dbReference type="GO" id="GO:0070402">
    <property type="term" value="F:NADPH binding"/>
    <property type="evidence" value="ECO:0007669"/>
    <property type="project" value="TreeGrafter"/>
</dbReference>
<proteinExistence type="predicted"/>
<evidence type="ECO:0000256" key="2">
    <source>
        <dbReference type="ARBA" id="ARBA00023002"/>
    </source>
</evidence>
<dbReference type="AlphaFoldDB" id="A0A365PCC4"/>
<dbReference type="Gene3D" id="3.90.180.10">
    <property type="entry name" value="Medium-chain alcohol dehydrogenases, catalytic domain"/>
    <property type="match status" value="1"/>
</dbReference>
<dbReference type="Gene3D" id="3.40.50.720">
    <property type="entry name" value="NAD(P)-binding Rossmann-like Domain"/>
    <property type="match status" value="1"/>
</dbReference>
<protein>
    <submittedName>
        <fullName evidence="5">NAD(P)H-quinone oxidoreductase</fullName>
    </submittedName>
</protein>
<dbReference type="InterPro" id="IPR014189">
    <property type="entry name" value="Quinone_OxRdtase_PIG3"/>
</dbReference>
<evidence type="ECO:0000313" key="7">
    <source>
        <dbReference type="Proteomes" id="UP001172702"/>
    </source>
</evidence>
<dbReference type="SMART" id="SM00829">
    <property type="entry name" value="PKS_ER"/>
    <property type="match status" value="1"/>
</dbReference>
<comment type="caution">
    <text evidence="5">The sequence shown here is derived from an EMBL/GenBank/DDBJ whole genome shotgun (WGS) entry which is preliminary data.</text>
</comment>
<dbReference type="InterPro" id="IPR011032">
    <property type="entry name" value="GroES-like_sf"/>
</dbReference>
<dbReference type="PANTHER" id="PTHR48106">
    <property type="entry name" value="QUINONE OXIDOREDUCTASE PIG3-RELATED"/>
    <property type="match status" value="1"/>
</dbReference>
<dbReference type="EMBL" id="QNTT01000007">
    <property type="protein sequence ID" value="RBA38834.1"/>
    <property type="molecule type" value="Genomic_DNA"/>
</dbReference>
<dbReference type="EMBL" id="JAUHTB010000003">
    <property type="protein sequence ID" value="MDN4505299.1"/>
    <property type="molecule type" value="Genomic_DNA"/>
</dbReference>
<keyword evidence="1" id="KW-0521">NADP</keyword>
<name>A0A365PCC4_9ACTN</name>
<reference evidence="5 6" key="1">
    <citation type="submission" date="2018-06" db="EMBL/GenBank/DDBJ databases">
        <title>Whole genome sequencing of four bacterial strains from South Shetland trench revealing bio-synthetic gene clusters.</title>
        <authorList>
            <person name="Abdel-Mageed W.M."/>
            <person name="Lehri B."/>
            <person name="Jarmusch S.A."/>
            <person name="Miranda K."/>
            <person name="Goodfellow M."/>
            <person name="Jaspars M."/>
            <person name="Karlyshev A.V."/>
        </authorList>
    </citation>
    <scope>NUCLEOTIDE SEQUENCE [LARGE SCALE GENOMIC DNA]</scope>
    <source>
        <strain evidence="5 6">SST1</strain>
    </source>
</reference>
<reference evidence="4 7" key="2">
    <citation type="submission" date="2023-07" db="EMBL/GenBank/DDBJ databases">
        <title>Strategy for survival of the halotoleranting strain Dietzia MX2 from the Yakshinskoe mineral salts deposit.</title>
        <authorList>
            <person name="Kharitonova M.A."/>
            <person name="Kupriyanova-Ashina F.G."/>
            <person name="Shakirov T.R."/>
            <person name="Vafina M.S."/>
            <person name="Ilinskaya O.N."/>
        </authorList>
    </citation>
    <scope>NUCLEOTIDE SEQUENCE [LARGE SCALE GENOMIC DNA]</scope>
    <source>
        <strain evidence="4 7">MX2</strain>
    </source>
</reference>
<evidence type="ECO:0000313" key="6">
    <source>
        <dbReference type="Proteomes" id="UP000252187"/>
    </source>
</evidence>
<dbReference type="Proteomes" id="UP001172702">
    <property type="component" value="Unassembled WGS sequence"/>
</dbReference>
<keyword evidence="7" id="KW-1185">Reference proteome</keyword>
<evidence type="ECO:0000256" key="1">
    <source>
        <dbReference type="ARBA" id="ARBA00022857"/>
    </source>
</evidence>
<dbReference type="PANTHER" id="PTHR48106:SF8">
    <property type="entry name" value="OS02G0805600 PROTEIN"/>
    <property type="match status" value="1"/>
</dbReference>
<dbReference type="InterPro" id="IPR036291">
    <property type="entry name" value="NAD(P)-bd_dom_sf"/>
</dbReference>
<dbReference type="RefSeq" id="WP_096906231.1">
    <property type="nucleotide sequence ID" value="NZ_JAPWIO010000006.1"/>
</dbReference>
<feature type="domain" description="Enoyl reductase (ER)" evidence="3">
    <location>
        <begin position="9"/>
        <end position="343"/>
    </location>
</feature>
<dbReference type="STRING" id="37915.A2U19_09980"/>
<dbReference type="SUPFAM" id="SSF51735">
    <property type="entry name" value="NAD(P)-binding Rossmann-fold domains"/>
    <property type="match status" value="1"/>
</dbReference>
<dbReference type="GO" id="GO:0016651">
    <property type="term" value="F:oxidoreductase activity, acting on NAD(P)H"/>
    <property type="evidence" value="ECO:0007669"/>
    <property type="project" value="TreeGrafter"/>
</dbReference>
<sequence>MKAIAYDNGPDTLRLTEVDDPVAAAGEVLIDVAASAVNRADLLQSRGHYPPPPGASEILGLECSGRISAVGEGVEGLAVGDEVCALLAGGGYAEKVAVPAGQVMPVPAGVSLHEAASLPEVACTVWSNLAMTGGLGRGVLAAQARWGDTDLGAPRVLIHGGAGGIGSHAIQVCRALGARVATTAGGPEKVQMCRELGANLVIDYRDEDFVERVKDWTDDDERGRGVDLVLDVMGAKYLEKNIASLAPDGRVIVIGLQGGVKGELNLGRLLPKRAGILATNLRARPADGPGGKTGICREVVDQVWPMVAAGDVTTRVSREIPLDRAADALALLESGESHGKILLTVD</sequence>
<dbReference type="NCBIfam" id="TIGR02824">
    <property type="entry name" value="quinone_pig3"/>
    <property type="match status" value="1"/>
</dbReference>
<dbReference type="Proteomes" id="UP000252187">
    <property type="component" value="Unassembled WGS sequence"/>
</dbReference>